<dbReference type="AlphaFoldDB" id="A0A968KS77"/>
<name>A0A968KS77_9SPIO</name>
<sequence>MSHWQAFGIGLVSSIMHLLVGIVLMRLLLPEAMKRIKHNIFIIFRDSNGDIMTFDQKGNIIGRWKKDDAENE</sequence>
<evidence type="ECO:0000256" key="1">
    <source>
        <dbReference type="SAM" id="Phobius"/>
    </source>
</evidence>
<dbReference type="RefSeq" id="WP_167701155.1">
    <property type="nucleotide sequence ID" value="NZ_CP118177.1"/>
</dbReference>
<reference evidence="2 3" key="1">
    <citation type="submission" date="2020-03" db="EMBL/GenBank/DDBJ databases">
        <title>Spirochaetal bacteria isolated from arthropods constitute a novel genus Entomospira genus novum within the order Spirochaetales.</title>
        <authorList>
            <person name="Grana-Miraglia L."/>
            <person name="Sikutova S."/>
            <person name="Fingerle V."/>
            <person name="Sing A."/>
            <person name="Castillo-Ramirez S."/>
            <person name="Margos G."/>
            <person name="Rudolf I."/>
        </authorList>
    </citation>
    <scope>NUCLEOTIDE SEQUENCE [LARGE SCALE GENOMIC DNA]</scope>
    <source>
        <strain evidence="2 3">BR193</strain>
    </source>
</reference>
<keyword evidence="1" id="KW-0812">Transmembrane</keyword>
<proteinExistence type="predicted"/>
<protein>
    <submittedName>
        <fullName evidence="2">Uncharacterized protein</fullName>
    </submittedName>
</protein>
<gene>
    <name evidence="2" type="ORF">HCT14_08425</name>
</gene>
<organism evidence="2 3">
    <name type="scientific">Entomospira entomophila</name>
    <dbReference type="NCBI Taxonomy" id="2719988"/>
    <lineage>
        <taxon>Bacteria</taxon>
        <taxon>Pseudomonadati</taxon>
        <taxon>Spirochaetota</taxon>
        <taxon>Spirochaetia</taxon>
        <taxon>Spirochaetales</taxon>
        <taxon>Spirochaetaceae</taxon>
        <taxon>Entomospira</taxon>
    </lineage>
</organism>
<evidence type="ECO:0000313" key="3">
    <source>
        <dbReference type="Proteomes" id="UP000711995"/>
    </source>
</evidence>
<keyword evidence="3" id="KW-1185">Reference proteome</keyword>
<evidence type="ECO:0000313" key="2">
    <source>
        <dbReference type="EMBL" id="NIZ41533.1"/>
    </source>
</evidence>
<accession>A0A968KS77</accession>
<comment type="caution">
    <text evidence="2">The sequence shown here is derived from an EMBL/GenBank/DDBJ whole genome shotgun (WGS) entry which is preliminary data.</text>
</comment>
<keyword evidence="1" id="KW-0472">Membrane</keyword>
<dbReference type="EMBL" id="JAATLJ010000004">
    <property type="protein sequence ID" value="NIZ41533.1"/>
    <property type="molecule type" value="Genomic_DNA"/>
</dbReference>
<feature type="transmembrane region" description="Helical" evidence="1">
    <location>
        <begin position="6"/>
        <end position="29"/>
    </location>
</feature>
<keyword evidence="1" id="KW-1133">Transmembrane helix</keyword>
<dbReference type="Proteomes" id="UP000711995">
    <property type="component" value="Unassembled WGS sequence"/>
</dbReference>